<dbReference type="PANTHER" id="PTHR15921">
    <property type="entry name" value="PRE-MRNA CLEAVAGE COMPLEX II"/>
    <property type="match status" value="1"/>
</dbReference>
<evidence type="ECO:0008006" key="7">
    <source>
        <dbReference type="Google" id="ProtNLM"/>
    </source>
</evidence>
<dbReference type="GO" id="GO:0005737">
    <property type="term" value="C:cytoplasm"/>
    <property type="evidence" value="ECO:0007669"/>
    <property type="project" value="TreeGrafter"/>
</dbReference>
<feature type="compositionally biased region" description="Low complexity" evidence="2">
    <location>
        <begin position="239"/>
        <end position="249"/>
    </location>
</feature>
<dbReference type="InterPro" id="IPR008942">
    <property type="entry name" value="ENTH_VHS"/>
</dbReference>
<keyword evidence="6" id="KW-1185">Reference proteome</keyword>
<dbReference type="PROSITE" id="PS51391">
    <property type="entry name" value="CID"/>
    <property type="match status" value="1"/>
</dbReference>
<feature type="compositionally biased region" description="Polar residues" evidence="2">
    <location>
        <begin position="444"/>
        <end position="456"/>
    </location>
</feature>
<dbReference type="GO" id="GO:0000993">
    <property type="term" value="F:RNA polymerase II complex binding"/>
    <property type="evidence" value="ECO:0007669"/>
    <property type="project" value="InterPro"/>
</dbReference>
<dbReference type="GO" id="GO:0006369">
    <property type="term" value="P:termination of RNA polymerase II transcription"/>
    <property type="evidence" value="ECO:0007669"/>
    <property type="project" value="InterPro"/>
</dbReference>
<dbReference type="GO" id="GO:0031124">
    <property type="term" value="P:mRNA 3'-end processing"/>
    <property type="evidence" value="ECO:0007669"/>
    <property type="project" value="InterPro"/>
</dbReference>
<dbReference type="InterPro" id="IPR021605">
    <property type="entry name" value="Pcf11_Clp1-ID"/>
</dbReference>
<feature type="region of interest" description="Disordered" evidence="2">
    <location>
        <begin position="434"/>
        <end position="456"/>
    </location>
</feature>
<gene>
    <name evidence="5" type="ORF">B7463_g3656</name>
</gene>
<dbReference type="SMART" id="SM00582">
    <property type="entry name" value="RPR"/>
    <property type="match status" value="1"/>
</dbReference>
<dbReference type="GO" id="GO:0003729">
    <property type="term" value="F:mRNA binding"/>
    <property type="evidence" value="ECO:0007669"/>
    <property type="project" value="InterPro"/>
</dbReference>
<dbReference type="PANTHER" id="PTHR15921:SF3">
    <property type="entry name" value="PRE-MRNA CLEAVAGE COMPLEX 2 PROTEIN PCF11"/>
    <property type="match status" value="1"/>
</dbReference>
<protein>
    <recommendedName>
        <fullName evidence="7">CID domain-containing protein</fullName>
    </recommendedName>
</protein>
<evidence type="ECO:0000313" key="6">
    <source>
        <dbReference type="Proteomes" id="UP000258309"/>
    </source>
</evidence>
<dbReference type="GO" id="GO:0007034">
    <property type="term" value="P:vacuolar transport"/>
    <property type="evidence" value="ECO:0007669"/>
    <property type="project" value="UniProtKB-ARBA"/>
</dbReference>
<dbReference type="AlphaFoldDB" id="A0A3E2HHN6"/>
<dbReference type="CDD" id="cd16982">
    <property type="entry name" value="CID_Pcf11"/>
    <property type="match status" value="1"/>
</dbReference>
<feature type="region of interest" description="Disordered" evidence="2">
    <location>
        <begin position="558"/>
        <end position="582"/>
    </location>
</feature>
<dbReference type="InterPro" id="IPR045154">
    <property type="entry name" value="PCF11-like"/>
</dbReference>
<dbReference type="InterPro" id="IPR002014">
    <property type="entry name" value="VHS_dom"/>
</dbReference>
<dbReference type="EMBL" id="NCSJ02000050">
    <property type="protein sequence ID" value="RFU32663.1"/>
    <property type="molecule type" value="Genomic_DNA"/>
</dbReference>
<evidence type="ECO:0000259" key="3">
    <source>
        <dbReference type="PROSITE" id="PS50179"/>
    </source>
</evidence>
<organism evidence="5 6">
    <name type="scientific">Scytalidium lignicola</name>
    <name type="common">Hyphomycete</name>
    <dbReference type="NCBI Taxonomy" id="5539"/>
    <lineage>
        <taxon>Eukaryota</taxon>
        <taxon>Fungi</taxon>
        <taxon>Dikarya</taxon>
        <taxon>Ascomycota</taxon>
        <taxon>Pezizomycotina</taxon>
        <taxon>Leotiomycetes</taxon>
        <taxon>Leotiomycetes incertae sedis</taxon>
        <taxon>Scytalidium</taxon>
    </lineage>
</organism>
<dbReference type="Pfam" id="PF21936">
    <property type="entry name" value="Pcf11_C"/>
    <property type="match status" value="1"/>
</dbReference>
<feature type="region of interest" description="Disordered" evidence="2">
    <location>
        <begin position="144"/>
        <end position="258"/>
    </location>
</feature>
<feature type="non-terminal residue" evidence="5">
    <location>
        <position position="681"/>
    </location>
</feature>
<feature type="non-terminal residue" evidence="5">
    <location>
        <position position="1"/>
    </location>
</feature>
<dbReference type="PROSITE" id="PS50179">
    <property type="entry name" value="VHS"/>
    <property type="match status" value="1"/>
</dbReference>
<feature type="domain" description="CID" evidence="4">
    <location>
        <begin position="6"/>
        <end position="144"/>
    </location>
</feature>
<dbReference type="FunFam" id="1.25.40.90:FF:000016">
    <property type="entry name" value="mRNA cleavage factor complex component Pcf11"/>
    <property type="match status" value="1"/>
</dbReference>
<dbReference type="GO" id="GO:0043130">
    <property type="term" value="F:ubiquitin binding"/>
    <property type="evidence" value="ECO:0007669"/>
    <property type="project" value="InterPro"/>
</dbReference>
<dbReference type="InterPro" id="IPR047415">
    <property type="entry name" value="Pcf11_CID"/>
</dbReference>
<feature type="domain" description="VHS" evidence="3">
    <location>
        <begin position="49"/>
        <end position="126"/>
    </location>
</feature>
<dbReference type="SUPFAM" id="SSF48464">
    <property type="entry name" value="ENTH/VHS domain"/>
    <property type="match status" value="1"/>
</dbReference>
<dbReference type="Pfam" id="PF04818">
    <property type="entry name" value="CID"/>
    <property type="match status" value="1"/>
</dbReference>
<dbReference type="GO" id="GO:0016192">
    <property type="term" value="P:vesicle-mediated transport"/>
    <property type="evidence" value="ECO:0007669"/>
    <property type="project" value="UniProtKB-ARBA"/>
</dbReference>
<dbReference type="GO" id="GO:0005849">
    <property type="term" value="C:mRNA cleavage factor complex"/>
    <property type="evidence" value="ECO:0007669"/>
    <property type="project" value="InterPro"/>
</dbReference>
<dbReference type="InterPro" id="IPR006569">
    <property type="entry name" value="CID_dom"/>
</dbReference>
<dbReference type="InterPro" id="IPR054127">
    <property type="entry name" value="Pcf11_C"/>
</dbReference>
<evidence type="ECO:0000313" key="5">
    <source>
        <dbReference type="EMBL" id="RFU32663.1"/>
    </source>
</evidence>
<sequence length="681" mass="74729">MSYGIGSDEVAEDYRKALEDLTMNSRYEISNLTIIAKENTEHAFAIAEALKNHIKQTSPQKKLPALYVLDSVVKNVGTPYTLFFGRQLYSTFMEAYALVDNNVRRKMDEMLKTWKEPVPGSMDTQPVFPPEITRPIENALIKARTSAVQAHQEHLRNQQQLLSRSRPVSSSAPYRDTPTPPNAVRQSAQPQPGYMAYNQSYQAPPNGQQYPGQVNGSQSYGLPQAPTPQSYTLPVVGASSWQQSQSQSQGYRGQEPSIDALNSDISNLITVSKADFSQNPWDSSIQTRLKALLDLQTILQSQTLPPEQIALIRDQVAQLSEAAKPTHRIQTPPTHVPTPTPVAAPQPPAQQPTLASLLGPGAFAALLARQSGASQVPTPPPAQAQAVVSVPSPRIQPAQPQYVPPAAPPTNPVIDASSLLERLRAAGMLSTVPQVTSTPPVTHNLPQSIPQPRILNNSSTVQNPARPALAEIPNDVVLKTASLKMPRPHLIANLYERLGAPCTQCGRRFQANEEGRKKKTAHMDWHFRVHQRMAEAEKRGQHRSWYVDELDWIKSREVEEDQNSTSANGNASASNANSSASDKPKLQYIAVPNDPALANSVCPICQEKFDTNWLADAQEWVWMDAKKVGDRIYHASCYAEVSKGGGSSQVKAATPEPVLGKRKAEDDLMAIRSKIKTEPVL</sequence>
<reference evidence="5 6" key="1">
    <citation type="submission" date="2018-05" db="EMBL/GenBank/DDBJ databases">
        <title>Draft genome sequence of Scytalidium lignicola DSM 105466, a ubiquitous saprotrophic fungus.</title>
        <authorList>
            <person name="Buettner E."/>
            <person name="Gebauer A.M."/>
            <person name="Hofrichter M."/>
            <person name="Liers C."/>
            <person name="Kellner H."/>
        </authorList>
    </citation>
    <scope>NUCLEOTIDE SEQUENCE [LARGE SCALE GENOMIC DNA]</scope>
    <source>
        <strain evidence="5 6">DSM 105466</strain>
    </source>
</reference>
<feature type="region of interest" description="Disordered" evidence="2">
    <location>
        <begin position="325"/>
        <end position="350"/>
    </location>
</feature>
<dbReference type="GO" id="GO:0035091">
    <property type="term" value="F:phosphatidylinositol binding"/>
    <property type="evidence" value="ECO:0007669"/>
    <property type="project" value="InterPro"/>
</dbReference>
<accession>A0A3E2HHN6</accession>
<comment type="subunit">
    <text evidence="1">Component of the ESCRT-0 complex composed of HSE1 and VPS27.</text>
</comment>
<dbReference type="Gene3D" id="1.25.40.90">
    <property type="match status" value="1"/>
</dbReference>
<dbReference type="Pfam" id="PF11526">
    <property type="entry name" value="Pfc11_Clp1_ID"/>
    <property type="match status" value="1"/>
</dbReference>
<dbReference type="OrthoDB" id="343582at2759"/>
<proteinExistence type="predicted"/>
<dbReference type="OMA" id="ARSDFAN"/>
<dbReference type="STRING" id="5539.A0A3E2HHN6"/>
<feature type="compositionally biased region" description="Polar residues" evidence="2">
    <location>
        <begin position="197"/>
        <end position="232"/>
    </location>
</feature>
<evidence type="ECO:0000256" key="2">
    <source>
        <dbReference type="SAM" id="MobiDB-lite"/>
    </source>
</evidence>
<evidence type="ECO:0000256" key="1">
    <source>
        <dbReference type="ARBA" id="ARBA00011446"/>
    </source>
</evidence>
<feature type="compositionally biased region" description="Low complexity" evidence="2">
    <location>
        <begin position="563"/>
        <end position="581"/>
    </location>
</feature>
<feature type="compositionally biased region" description="Pro residues" evidence="2">
    <location>
        <begin position="334"/>
        <end position="350"/>
    </location>
</feature>
<evidence type="ECO:0000259" key="4">
    <source>
        <dbReference type="PROSITE" id="PS51391"/>
    </source>
</evidence>
<dbReference type="Proteomes" id="UP000258309">
    <property type="component" value="Unassembled WGS sequence"/>
</dbReference>
<feature type="compositionally biased region" description="Polar residues" evidence="2">
    <location>
        <begin position="157"/>
        <end position="172"/>
    </location>
</feature>
<comment type="caution">
    <text evidence="5">The sequence shown here is derived from an EMBL/GenBank/DDBJ whole genome shotgun (WGS) entry which is preliminary data.</text>
</comment>
<name>A0A3E2HHN6_SCYLI</name>